<comment type="caution">
    <text evidence="1">The sequence shown here is derived from an EMBL/GenBank/DDBJ whole genome shotgun (WGS) entry which is preliminary data.</text>
</comment>
<evidence type="ECO:0000313" key="2">
    <source>
        <dbReference type="Proteomes" id="UP001162164"/>
    </source>
</evidence>
<name>A0ABQ9JDU1_9CUCU</name>
<dbReference type="Proteomes" id="UP001162164">
    <property type="component" value="Unassembled WGS sequence"/>
</dbReference>
<proteinExistence type="predicted"/>
<protein>
    <submittedName>
        <fullName evidence="1">Uncharacterized protein</fullName>
    </submittedName>
</protein>
<gene>
    <name evidence="1" type="ORF">NQ317_018751</name>
</gene>
<dbReference type="EMBL" id="JAPWTJ010000722">
    <property type="protein sequence ID" value="KAJ8976136.1"/>
    <property type="molecule type" value="Genomic_DNA"/>
</dbReference>
<reference evidence="1" key="1">
    <citation type="journal article" date="2023" name="Insect Mol. Biol.">
        <title>Genome sequencing provides insights into the evolution of gene families encoding plant cell wall-degrading enzymes in longhorned beetles.</title>
        <authorList>
            <person name="Shin N.R."/>
            <person name="Okamura Y."/>
            <person name="Kirsch R."/>
            <person name="Pauchet Y."/>
        </authorList>
    </citation>
    <scope>NUCLEOTIDE SEQUENCE</scope>
    <source>
        <strain evidence="1">MMC_N1</strain>
    </source>
</reference>
<organism evidence="1 2">
    <name type="scientific">Molorchus minor</name>
    <dbReference type="NCBI Taxonomy" id="1323400"/>
    <lineage>
        <taxon>Eukaryota</taxon>
        <taxon>Metazoa</taxon>
        <taxon>Ecdysozoa</taxon>
        <taxon>Arthropoda</taxon>
        <taxon>Hexapoda</taxon>
        <taxon>Insecta</taxon>
        <taxon>Pterygota</taxon>
        <taxon>Neoptera</taxon>
        <taxon>Endopterygota</taxon>
        <taxon>Coleoptera</taxon>
        <taxon>Polyphaga</taxon>
        <taxon>Cucujiformia</taxon>
        <taxon>Chrysomeloidea</taxon>
        <taxon>Cerambycidae</taxon>
        <taxon>Lamiinae</taxon>
        <taxon>Monochamini</taxon>
        <taxon>Molorchus</taxon>
    </lineage>
</organism>
<evidence type="ECO:0000313" key="1">
    <source>
        <dbReference type="EMBL" id="KAJ8976136.1"/>
    </source>
</evidence>
<sequence length="71" mass="8190">MYCLQESAVGSTSPYRSGLQGNGEYGIRQLWTFRERFPKSQQLSQPALQSIKAMGKWFLYKAFEFPLFSMA</sequence>
<keyword evidence="2" id="KW-1185">Reference proteome</keyword>
<accession>A0ABQ9JDU1</accession>